<accession>A0ABN5X1I9</accession>
<keyword evidence="3" id="KW-0436">Ligase</keyword>
<dbReference type="EC" id="6.3.2.6" evidence="2"/>
<organism evidence="9 10">
    <name type="scientific">Vreelandella olivaria</name>
    <dbReference type="NCBI Taxonomy" id="390919"/>
    <lineage>
        <taxon>Bacteria</taxon>
        <taxon>Pseudomonadati</taxon>
        <taxon>Pseudomonadota</taxon>
        <taxon>Gammaproteobacteria</taxon>
        <taxon>Oceanospirillales</taxon>
        <taxon>Halomonadaceae</taxon>
        <taxon>Vreelandella</taxon>
    </lineage>
</organism>
<proteinExistence type="predicted"/>
<evidence type="ECO:0000256" key="7">
    <source>
        <dbReference type="ARBA" id="ARBA00048475"/>
    </source>
</evidence>
<gene>
    <name evidence="9" type="ORF">HORIV_55150</name>
</gene>
<protein>
    <recommendedName>
        <fullName evidence="2">phosphoribosylaminoimidazolesuccinocarboxamide synthase</fullName>
        <ecNumber evidence="2">6.3.2.6</ecNumber>
    </recommendedName>
</protein>
<keyword evidence="6" id="KW-0067">ATP-binding</keyword>
<dbReference type="PANTHER" id="PTHR43599">
    <property type="entry name" value="MULTIFUNCTIONAL PROTEIN ADE2"/>
    <property type="match status" value="1"/>
</dbReference>
<evidence type="ECO:0000259" key="8">
    <source>
        <dbReference type="Pfam" id="PF01259"/>
    </source>
</evidence>
<dbReference type="EMBL" id="AP019416">
    <property type="protein sequence ID" value="BBI53094.1"/>
    <property type="molecule type" value="Genomic_DNA"/>
</dbReference>
<dbReference type="PANTHER" id="PTHR43599:SF3">
    <property type="entry name" value="SI:DKEY-6E2.2"/>
    <property type="match status" value="1"/>
</dbReference>
<dbReference type="Proteomes" id="UP000289555">
    <property type="component" value="Chromosome"/>
</dbReference>
<dbReference type="SUPFAM" id="SSF56104">
    <property type="entry name" value="SAICAR synthase-like"/>
    <property type="match status" value="1"/>
</dbReference>
<evidence type="ECO:0000256" key="4">
    <source>
        <dbReference type="ARBA" id="ARBA00022741"/>
    </source>
</evidence>
<dbReference type="InterPro" id="IPR028923">
    <property type="entry name" value="SAICAR_synt/ADE2_N"/>
</dbReference>
<evidence type="ECO:0000313" key="10">
    <source>
        <dbReference type="Proteomes" id="UP000289555"/>
    </source>
</evidence>
<dbReference type="Gene3D" id="3.30.200.20">
    <property type="entry name" value="Phosphorylase Kinase, domain 1"/>
    <property type="match status" value="1"/>
</dbReference>
<evidence type="ECO:0000313" key="9">
    <source>
        <dbReference type="EMBL" id="BBI53094.1"/>
    </source>
</evidence>
<evidence type="ECO:0000256" key="1">
    <source>
        <dbReference type="ARBA" id="ARBA00004672"/>
    </source>
</evidence>
<feature type="domain" description="SAICAR synthetase/ADE2 N-terminal" evidence="8">
    <location>
        <begin position="7"/>
        <end position="84"/>
    </location>
</feature>
<keyword evidence="4" id="KW-0547">Nucleotide-binding</keyword>
<evidence type="ECO:0000256" key="3">
    <source>
        <dbReference type="ARBA" id="ARBA00022598"/>
    </source>
</evidence>
<keyword evidence="10" id="KW-1185">Reference proteome</keyword>
<evidence type="ECO:0000256" key="2">
    <source>
        <dbReference type="ARBA" id="ARBA00012217"/>
    </source>
</evidence>
<evidence type="ECO:0000256" key="5">
    <source>
        <dbReference type="ARBA" id="ARBA00022755"/>
    </source>
</evidence>
<dbReference type="Pfam" id="PF01259">
    <property type="entry name" value="SAICAR_synt"/>
    <property type="match status" value="1"/>
</dbReference>
<comment type="catalytic activity">
    <reaction evidence="7">
        <text>5-amino-1-(5-phospho-D-ribosyl)imidazole-4-carboxylate + L-aspartate + ATP = (2S)-2-[5-amino-1-(5-phospho-beta-D-ribosyl)imidazole-4-carboxamido]succinate + ADP + phosphate + 2 H(+)</text>
        <dbReference type="Rhea" id="RHEA:22628"/>
        <dbReference type="ChEBI" id="CHEBI:15378"/>
        <dbReference type="ChEBI" id="CHEBI:29991"/>
        <dbReference type="ChEBI" id="CHEBI:30616"/>
        <dbReference type="ChEBI" id="CHEBI:43474"/>
        <dbReference type="ChEBI" id="CHEBI:58443"/>
        <dbReference type="ChEBI" id="CHEBI:77657"/>
        <dbReference type="ChEBI" id="CHEBI:456216"/>
        <dbReference type="EC" id="6.3.2.6"/>
    </reaction>
</comment>
<keyword evidence="5" id="KW-0658">Purine biosynthesis</keyword>
<sequence length="85" mass="9726">MEKRQELYAGKAKSVYTTDDPDLLVLNFRDDTSAFDGKKVESLARKGMVNNIFNAFIMERLQEAGIPTHFVKQLSNTESLVKRCR</sequence>
<reference evidence="10" key="1">
    <citation type="journal article" date="2019" name="Microbiol. Resour. Announc.">
        <title>Complete Genome Sequence of Halomonas olivaria, a Moderately Halophilic Bacterium Isolated from Olive Processing Effluents, Obtained by Nanopore Sequencing.</title>
        <authorList>
            <person name="Nagata S."/>
            <person name="Ii K.M."/>
            <person name="Tsukimi T."/>
            <person name="Miura M.C."/>
            <person name="Galipon J."/>
            <person name="Arakawa K."/>
        </authorList>
    </citation>
    <scope>NUCLEOTIDE SEQUENCE [LARGE SCALE GENOMIC DNA]</scope>
    <source>
        <strain evidence="10">TYRC17</strain>
    </source>
</reference>
<name>A0ABN5X1I9_9GAMM</name>
<dbReference type="InterPro" id="IPR050089">
    <property type="entry name" value="SAICAR_synthetase"/>
</dbReference>
<evidence type="ECO:0000256" key="6">
    <source>
        <dbReference type="ARBA" id="ARBA00022840"/>
    </source>
</evidence>
<comment type="pathway">
    <text evidence="1">Purine metabolism; IMP biosynthesis via de novo pathway; 5-amino-1-(5-phospho-D-ribosyl)imidazole-4-carboxamide from 5-amino-1-(5-phospho-D-ribosyl)imidazole-4-carboxylate: step 1/2.</text>
</comment>